<dbReference type="STRING" id="587909.SAMN05421810_101591"/>
<evidence type="ECO:0000256" key="3">
    <source>
        <dbReference type="ARBA" id="ARBA00023002"/>
    </source>
</evidence>
<keyword evidence="5" id="KW-1185">Reference proteome</keyword>
<dbReference type="UniPathway" id="UPA00148"/>
<dbReference type="InterPro" id="IPR003723">
    <property type="entry name" value="Precorrin-6x_reduct"/>
</dbReference>
<dbReference type="GO" id="GO:0009236">
    <property type="term" value="P:cobalamin biosynthetic process"/>
    <property type="evidence" value="ECO:0007669"/>
    <property type="project" value="UniProtKB-UniPathway"/>
</dbReference>
<evidence type="ECO:0000256" key="1">
    <source>
        <dbReference type="ARBA" id="ARBA00004953"/>
    </source>
</evidence>
<name>A0A1I5LLW6_9PSEU</name>
<comment type="pathway">
    <text evidence="1">Cofactor biosynthesis; adenosylcobalamin biosynthesis.</text>
</comment>
<dbReference type="AlphaFoldDB" id="A0A1I5LLW6"/>
<organism evidence="4 5">
    <name type="scientific">Amycolatopsis arida</name>
    <dbReference type="NCBI Taxonomy" id="587909"/>
    <lineage>
        <taxon>Bacteria</taxon>
        <taxon>Bacillati</taxon>
        <taxon>Actinomycetota</taxon>
        <taxon>Actinomycetes</taxon>
        <taxon>Pseudonocardiales</taxon>
        <taxon>Pseudonocardiaceae</taxon>
        <taxon>Amycolatopsis</taxon>
    </lineage>
</organism>
<dbReference type="Pfam" id="PF02571">
    <property type="entry name" value="CbiJ"/>
    <property type="match status" value="1"/>
</dbReference>
<evidence type="ECO:0000313" key="4">
    <source>
        <dbReference type="EMBL" id="SFO98308.1"/>
    </source>
</evidence>
<gene>
    <name evidence="4" type="ORF">SAMN05421810_101591</name>
</gene>
<evidence type="ECO:0000313" key="5">
    <source>
        <dbReference type="Proteomes" id="UP000198727"/>
    </source>
</evidence>
<reference evidence="5" key="1">
    <citation type="submission" date="2016-10" db="EMBL/GenBank/DDBJ databases">
        <authorList>
            <person name="Varghese N."/>
            <person name="Submissions S."/>
        </authorList>
    </citation>
    <scope>NUCLEOTIDE SEQUENCE [LARGE SCALE GENOMIC DNA]</scope>
    <source>
        <strain evidence="5">CGMCC 4.5579</strain>
    </source>
</reference>
<dbReference type="EMBL" id="FOWW01000001">
    <property type="protein sequence ID" value="SFO98308.1"/>
    <property type="molecule type" value="Genomic_DNA"/>
</dbReference>
<dbReference type="PANTHER" id="PTHR36925">
    <property type="entry name" value="COBALT-PRECORRIN-6A REDUCTASE"/>
    <property type="match status" value="1"/>
</dbReference>
<accession>A0A1I5LLW6</accession>
<dbReference type="PANTHER" id="PTHR36925:SF1">
    <property type="entry name" value="COBALT-PRECORRIN-6A REDUCTASE"/>
    <property type="match status" value="1"/>
</dbReference>
<sequence length="248" mass="25669">MLVLGGTAEARELAGELVARGVPVVSSLAGRVAAPRLPAGEVRIGGFGGPAGLAGWLRAHDVAAVVDATHPFAERISASAVAGAGMVGVPLLRLERPGWADGDEWPGVDWHPVSTMAEAAAALPALGRRVFLTTGRQGLAVFAGLADLEFLARCVDPPEPPLPPRITVLLGRGPYTVDGELALLRYHRIEVLVTKDSGGSMTSAKLVAARELGLPVVLVRRPSRPAPPPPTVRTVAAALDWLATIGRA</sequence>
<proteinExistence type="predicted"/>
<protein>
    <submittedName>
        <fullName evidence="4">Precorrin-6A/cobalt-precorrin-6A reductase</fullName>
    </submittedName>
</protein>
<dbReference type="NCBIfam" id="TIGR00715">
    <property type="entry name" value="precor6x_red"/>
    <property type="match status" value="1"/>
</dbReference>
<dbReference type="GO" id="GO:0016994">
    <property type="term" value="F:precorrin-6A reductase activity"/>
    <property type="evidence" value="ECO:0007669"/>
    <property type="project" value="InterPro"/>
</dbReference>
<dbReference type="RefSeq" id="WP_243859553.1">
    <property type="nucleotide sequence ID" value="NZ_FOWW01000001.1"/>
</dbReference>
<dbReference type="NCBIfam" id="NF005968">
    <property type="entry name" value="PRK08057.1-2"/>
    <property type="match status" value="1"/>
</dbReference>
<keyword evidence="2" id="KW-0169">Cobalamin biosynthesis</keyword>
<dbReference type="PROSITE" id="PS51014">
    <property type="entry name" value="COBK_CBIJ"/>
    <property type="match status" value="1"/>
</dbReference>
<keyword evidence="3" id="KW-0560">Oxidoreductase</keyword>
<evidence type="ECO:0000256" key="2">
    <source>
        <dbReference type="ARBA" id="ARBA00022573"/>
    </source>
</evidence>
<dbReference type="Proteomes" id="UP000198727">
    <property type="component" value="Unassembled WGS sequence"/>
</dbReference>